<accession>A0A9N8YZB4</accession>
<evidence type="ECO:0000256" key="2">
    <source>
        <dbReference type="SAM" id="Phobius"/>
    </source>
</evidence>
<comment type="caution">
    <text evidence="3">The sequence shown here is derived from an EMBL/GenBank/DDBJ whole genome shotgun (WGS) entry which is preliminary data.</text>
</comment>
<feature type="transmembrane region" description="Helical" evidence="2">
    <location>
        <begin position="147"/>
        <end position="166"/>
    </location>
</feature>
<dbReference type="Proteomes" id="UP000789739">
    <property type="component" value="Unassembled WGS sequence"/>
</dbReference>
<organism evidence="3 4">
    <name type="scientific">Paraglomus brasilianum</name>
    <dbReference type="NCBI Taxonomy" id="144538"/>
    <lineage>
        <taxon>Eukaryota</taxon>
        <taxon>Fungi</taxon>
        <taxon>Fungi incertae sedis</taxon>
        <taxon>Mucoromycota</taxon>
        <taxon>Glomeromycotina</taxon>
        <taxon>Glomeromycetes</taxon>
        <taxon>Paraglomerales</taxon>
        <taxon>Paraglomeraceae</taxon>
        <taxon>Paraglomus</taxon>
    </lineage>
</organism>
<reference evidence="3" key="1">
    <citation type="submission" date="2021-06" db="EMBL/GenBank/DDBJ databases">
        <authorList>
            <person name="Kallberg Y."/>
            <person name="Tangrot J."/>
            <person name="Rosling A."/>
        </authorList>
    </citation>
    <scope>NUCLEOTIDE SEQUENCE</scope>
    <source>
        <strain evidence="3">BR232B</strain>
    </source>
</reference>
<keyword evidence="2" id="KW-0812">Transmembrane</keyword>
<feature type="transmembrane region" description="Helical" evidence="2">
    <location>
        <begin position="259"/>
        <end position="283"/>
    </location>
</feature>
<gene>
    <name evidence="3" type="ORF">PBRASI_LOCUS534</name>
</gene>
<evidence type="ECO:0000256" key="1">
    <source>
        <dbReference type="SAM" id="MobiDB-lite"/>
    </source>
</evidence>
<feature type="region of interest" description="Disordered" evidence="1">
    <location>
        <begin position="660"/>
        <end position="682"/>
    </location>
</feature>
<protein>
    <submittedName>
        <fullName evidence="3">7922_t:CDS:1</fullName>
    </submittedName>
</protein>
<name>A0A9N8YZB4_9GLOM</name>
<feature type="region of interest" description="Disordered" evidence="1">
    <location>
        <begin position="308"/>
        <end position="411"/>
    </location>
</feature>
<feature type="compositionally biased region" description="Polar residues" evidence="1">
    <location>
        <begin position="539"/>
        <end position="560"/>
    </location>
</feature>
<dbReference type="OrthoDB" id="2384193at2759"/>
<feature type="compositionally biased region" description="Polar residues" evidence="1">
    <location>
        <begin position="610"/>
        <end position="638"/>
    </location>
</feature>
<feature type="transmembrane region" description="Helical" evidence="2">
    <location>
        <begin position="107"/>
        <end position="127"/>
    </location>
</feature>
<evidence type="ECO:0000313" key="3">
    <source>
        <dbReference type="EMBL" id="CAG8460139.1"/>
    </source>
</evidence>
<feature type="transmembrane region" description="Helical" evidence="2">
    <location>
        <begin position="50"/>
        <end position="72"/>
    </location>
</feature>
<feature type="transmembrane region" description="Helical" evidence="2">
    <location>
        <begin position="12"/>
        <end position="29"/>
    </location>
</feature>
<keyword evidence="4" id="KW-1185">Reference proteome</keyword>
<feature type="transmembrane region" description="Helical" evidence="2">
    <location>
        <begin position="226"/>
        <end position="247"/>
    </location>
</feature>
<keyword evidence="2" id="KW-0472">Membrane</keyword>
<feature type="transmembrane region" description="Helical" evidence="2">
    <location>
        <begin position="178"/>
        <end position="195"/>
    </location>
</feature>
<dbReference type="EMBL" id="CAJVPI010000026">
    <property type="protein sequence ID" value="CAG8460139.1"/>
    <property type="molecule type" value="Genomic_DNA"/>
</dbReference>
<feature type="compositionally biased region" description="Low complexity" evidence="1">
    <location>
        <begin position="595"/>
        <end position="609"/>
    </location>
</feature>
<evidence type="ECO:0000313" key="4">
    <source>
        <dbReference type="Proteomes" id="UP000789739"/>
    </source>
</evidence>
<feature type="region of interest" description="Disordered" evidence="1">
    <location>
        <begin position="463"/>
        <end position="488"/>
    </location>
</feature>
<keyword evidence="2" id="KW-1133">Transmembrane helix</keyword>
<sequence>MPHSPSDVTFLTRAVLIVWTYFWFLQHAWRVDRFQALRWHRIKKYELKTAITILLLIMAPLQVFSDIIGTLIKYQEGFITFPNGQVITKPYVLWTPAHKNLSVPSDYVLCMSFSVQVGLLFLLQSFWNYLANNVAKASFMGSFEFKSYIIFSVFSAAVFPTLKFTFRHNELNSDIAPQLAYGVFMFIIALLGVRSNKRFATLLRKTGQTTRPNVVAKLEYFRDMNLYLSMGLVIGSVSLVLLCVDGLTTTQWLNKRKFAADLLMTHVSIAMWIVFLTLILIFYPSGSSASDSATIKSTLSNRSAANEIHTQASAKPQTRTHTYDKLPNTPESSQQSSYVIEMSEDNSGIFPPPPLLSRPPRSYSVDDTPSQSQSTLIPTPPPFSPTPTLSPKSATSPRLSLYSPTPVRQGPSVKMLEGLKYPSLPTSRNNSSDNVGRMNQMNVDEAESGEPHAYVIRDVHKRQPLTQEQPQQEAYPLSPTRKLTPSLGAGMPVNHRRAESDAVTGDFHDGMGKRARRASLMRSGSSPSLFLLNSSPVLQSPTTPLSPTSDMMPTSPTNFTMDYKHGASKRWTKWDSNRPSVPKAYADTQSSVYEASARSPGSPRSPRSATPYSPRTVTSPTSPNQQHSYQRSIPSNHSPLVPRRTSKVDDVEMVAFRSRRMSATSGKKQVRTESGGYEVQKGLDSPTIRFSSFNDSRESITHAL</sequence>
<dbReference type="AlphaFoldDB" id="A0A9N8YZB4"/>
<proteinExistence type="predicted"/>
<feature type="region of interest" description="Disordered" evidence="1">
    <location>
        <begin position="532"/>
        <end position="646"/>
    </location>
</feature>
<feature type="compositionally biased region" description="Polar residues" evidence="1">
    <location>
        <begin position="329"/>
        <end position="338"/>
    </location>
</feature>
<feature type="compositionally biased region" description="Polar residues" evidence="1">
    <location>
        <begin position="308"/>
        <end position="320"/>
    </location>
</feature>